<evidence type="ECO:0000313" key="2">
    <source>
        <dbReference type="Proteomes" id="UP000000390"/>
    </source>
</evidence>
<gene>
    <name evidence="1" type="ordered locus">HacjB3_16916</name>
</gene>
<name>D8JBT0_HALJB</name>
<evidence type="ECO:0000313" key="1">
    <source>
        <dbReference type="EMBL" id="ADJ16733.1"/>
    </source>
</evidence>
<sequence length="160" mass="18029">MAVFGIHPEVQPNRSFLHDIGIFPAEPVVEPASTIPIATKCPPCSAVDPVRCPQEFRRLAEFGARWASAREISRMNWIRIESVVHCGTAALPDLTILPRDANIGWNLDLLRHFDEIDSPIAIVLRSLPIPRGMLIDDRLWITVCPMLSAERILLFWDDVL</sequence>
<dbReference type="EMBL" id="CP002063">
    <property type="protein sequence ID" value="ADJ16733.1"/>
    <property type="molecule type" value="Genomic_DNA"/>
</dbReference>
<protein>
    <submittedName>
        <fullName evidence="1">Uncharacterized protein</fullName>
    </submittedName>
</protein>
<dbReference type="KEGG" id="hje:HacjB3_16916"/>
<organism evidence="1 2">
    <name type="scientific">Halalkalicoccus jeotgali (strain DSM 18796 / CECT 7217 / JCM 14584 / KCTC 4019 / B3)</name>
    <dbReference type="NCBI Taxonomy" id="795797"/>
    <lineage>
        <taxon>Archaea</taxon>
        <taxon>Methanobacteriati</taxon>
        <taxon>Methanobacteriota</taxon>
        <taxon>Stenosarchaea group</taxon>
        <taxon>Halobacteria</taxon>
        <taxon>Halobacteriales</taxon>
        <taxon>Halococcaceae</taxon>
        <taxon>Halalkalicoccus</taxon>
    </lineage>
</organism>
<dbReference type="AlphaFoldDB" id="D8JBT0"/>
<dbReference type="HOGENOM" id="CLU_1648255_0_0_2"/>
<reference evidence="1 2" key="1">
    <citation type="journal article" date="2010" name="J. Bacteriol.">
        <title>Complete genome sequence of Halalkalicoccus jeotgali B3(T), an extremely halophilic archaeon.</title>
        <authorList>
            <person name="Roh S.W."/>
            <person name="Nam Y.D."/>
            <person name="Nam S.H."/>
            <person name="Choi S.H."/>
            <person name="Park H.S."/>
            <person name="Bae J.W."/>
        </authorList>
    </citation>
    <scope>NUCLEOTIDE SEQUENCE [LARGE SCALE GENOMIC DNA]</scope>
    <source>
        <strain evidence="2">DSM 18796 / CECT 7217 / JCM 14584 / KCTC 4019 / B3</strain>
        <plasmid evidence="2">1</plasmid>
    </source>
</reference>
<proteinExistence type="predicted"/>
<accession>D8JBT0</accession>
<geneLocation type="plasmid" evidence="1 2">
    <name>1</name>
</geneLocation>
<keyword evidence="1" id="KW-0614">Plasmid</keyword>
<dbReference type="Proteomes" id="UP000000390">
    <property type="component" value="Plasmid 1"/>
</dbReference>